<evidence type="ECO:0000259" key="2">
    <source>
        <dbReference type="Pfam" id="PF14033"/>
    </source>
</evidence>
<evidence type="ECO:0000256" key="1">
    <source>
        <dbReference type="SAM" id="MobiDB-lite"/>
    </source>
</evidence>
<dbReference type="InterPro" id="IPR049192">
    <property type="entry name" value="DUF4246_C"/>
</dbReference>
<dbReference type="Pfam" id="PF14033">
    <property type="entry name" value="DUF4246"/>
    <property type="match status" value="1"/>
</dbReference>
<keyword evidence="5" id="KW-1185">Reference proteome</keyword>
<dbReference type="PANTHER" id="PTHR33119">
    <property type="entry name" value="IFI3P"/>
    <property type="match status" value="1"/>
</dbReference>
<reference evidence="4 5" key="1">
    <citation type="journal article" date="2016" name="Mol. Biol. Evol.">
        <title>Comparative Genomics of Early-Diverging Mushroom-Forming Fungi Provides Insights into the Origins of Lignocellulose Decay Capabilities.</title>
        <authorList>
            <person name="Nagy L.G."/>
            <person name="Riley R."/>
            <person name="Tritt A."/>
            <person name="Adam C."/>
            <person name="Daum C."/>
            <person name="Floudas D."/>
            <person name="Sun H."/>
            <person name="Yadav J.S."/>
            <person name="Pangilinan J."/>
            <person name="Larsson K.H."/>
            <person name="Matsuura K."/>
            <person name="Barry K."/>
            <person name="Labutti K."/>
            <person name="Kuo R."/>
            <person name="Ohm R.A."/>
            <person name="Bhattacharya S.S."/>
            <person name="Shirouzu T."/>
            <person name="Yoshinaga Y."/>
            <person name="Martin F.M."/>
            <person name="Grigoriev I.V."/>
            <person name="Hibbett D.S."/>
        </authorList>
    </citation>
    <scope>NUCLEOTIDE SEQUENCE [LARGE SCALE GENOMIC DNA]</scope>
    <source>
        <strain evidence="4 5">CBS 109695</strain>
    </source>
</reference>
<accession>A0A166GDN8</accession>
<evidence type="ECO:0008006" key="6">
    <source>
        <dbReference type="Google" id="ProtNLM"/>
    </source>
</evidence>
<sequence>MSFNTPSAHLSPVKLPGFGLPLYFEPPNDRPKNSRSPHQGIFGELFPNAVDCNSNQLRLTTLREFTMMRLMNQITDKPDWDIKIFDDTITAKWRSEALQTPDISEKMIDFCFHELRYKAKVFQKTGHVTAYDGDVVKSDIVVPDELRAALKSAAAPLENVAPAHRDWHPGSDDIVLDLVHPSLFPVVYGKTRILVDPSVTLHNCVEQCGEGETLPIPSKARHYSSKFQWLPCQVEFGSDAGEVKITSYINNLHPRSNQDLYEVVEKIIAKAIPLWNRTLSYLNNQTNPIRIPFDGPTYSPRYDNVPEDEKPQQEDGEDEDDYWQRLKDWRLTLLVYPEPEDFVDPGETEEANLSDLQDEFAKTGLQVIVKLANIHLTPEKPEYAGGTWHVEGQLNEHICATALYYYDCANITESRLAFRQQSDSESAMEMSYAQEDHGWLHEVFGCEQGEDSVQYVGDVLAKEGRLITFPNVFQHRVLPFKLEDPTKSGHRKILALFLVDPHIQIISSAHVPCQRRDWWAEEMERMHALPSRLPLELKQEVMSHVDGFPISLEDAKKLRLELMEERKGHEAWQDGEFHSETFSLCEH</sequence>
<dbReference type="PANTHER" id="PTHR33119:SF1">
    <property type="entry name" value="FE2OG DIOXYGENASE DOMAIN-CONTAINING PROTEIN"/>
    <property type="match status" value="1"/>
</dbReference>
<protein>
    <recommendedName>
        <fullName evidence="6">Duf1665 domain containing protein</fullName>
    </recommendedName>
</protein>
<name>A0A166GDN8_9AGAM</name>
<evidence type="ECO:0000259" key="3">
    <source>
        <dbReference type="Pfam" id="PF21666"/>
    </source>
</evidence>
<dbReference type="Pfam" id="PF21666">
    <property type="entry name" value="DUF4246_N"/>
    <property type="match status" value="1"/>
</dbReference>
<dbReference type="InterPro" id="IPR025340">
    <property type="entry name" value="DUF4246"/>
</dbReference>
<dbReference type="EMBL" id="KV417579">
    <property type="protein sequence ID" value="KZP17731.1"/>
    <property type="molecule type" value="Genomic_DNA"/>
</dbReference>
<gene>
    <name evidence="4" type="ORF">FIBSPDRAFT_920587</name>
</gene>
<dbReference type="InterPro" id="IPR049207">
    <property type="entry name" value="DUF4246_N"/>
</dbReference>
<dbReference type="OrthoDB" id="415532at2759"/>
<feature type="domain" description="DUF4246" evidence="3">
    <location>
        <begin position="15"/>
        <end position="96"/>
    </location>
</feature>
<evidence type="ECO:0000313" key="5">
    <source>
        <dbReference type="Proteomes" id="UP000076532"/>
    </source>
</evidence>
<feature type="region of interest" description="Disordered" evidence="1">
    <location>
        <begin position="292"/>
        <end position="320"/>
    </location>
</feature>
<evidence type="ECO:0000313" key="4">
    <source>
        <dbReference type="EMBL" id="KZP17731.1"/>
    </source>
</evidence>
<feature type="domain" description="DUF4246" evidence="2">
    <location>
        <begin position="105"/>
        <end position="522"/>
    </location>
</feature>
<proteinExistence type="predicted"/>
<dbReference type="STRING" id="436010.A0A166GDN8"/>
<dbReference type="AlphaFoldDB" id="A0A166GDN8"/>
<organism evidence="4 5">
    <name type="scientific">Athelia psychrophila</name>
    <dbReference type="NCBI Taxonomy" id="1759441"/>
    <lineage>
        <taxon>Eukaryota</taxon>
        <taxon>Fungi</taxon>
        <taxon>Dikarya</taxon>
        <taxon>Basidiomycota</taxon>
        <taxon>Agaricomycotina</taxon>
        <taxon>Agaricomycetes</taxon>
        <taxon>Agaricomycetidae</taxon>
        <taxon>Atheliales</taxon>
        <taxon>Atheliaceae</taxon>
        <taxon>Athelia</taxon>
    </lineage>
</organism>
<dbReference type="Proteomes" id="UP000076532">
    <property type="component" value="Unassembled WGS sequence"/>
</dbReference>